<dbReference type="Proteomes" id="UP000094969">
    <property type="component" value="Chromosome"/>
</dbReference>
<comment type="similarity">
    <text evidence="1">Belongs to the LysR transcriptional regulatory family.</text>
</comment>
<reference evidence="6 7" key="1">
    <citation type="journal article" date="2015" name="Antonie Van Leeuwenhoek">
        <title>Bosea vaviloviae sp. nov., a new species of slow-growing rhizobia isolated from nodules of the relict species Vavilovia formosa (Stev.) Fed.</title>
        <authorList>
            <person name="Safronova V.I."/>
            <person name="Kuznetsova I.G."/>
            <person name="Sazanova A.L."/>
            <person name="Kimeklis A.K."/>
            <person name="Belimov A.A."/>
            <person name="Andronov E.E."/>
            <person name="Pinaev A.G."/>
            <person name="Chizhevskaya E.P."/>
            <person name="Pukhaev A.R."/>
            <person name="Popov K.P."/>
            <person name="Willems A."/>
            <person name="Tikhonovich I.A."/>
        </authorList>
    </citation>
    <scope>NUCLEOTIDE SEQUENCE [LARGE SCALE GENOMIC DNA]</scope>
    <source>
        <strain evidence="6 7">Vaf18</strain>
    </source>
</reference>
<dbReference type="GO" id="GO:0003700">
    <property type="term" value="F:DNA-binding transcription factor activity"/>
    <property type="evidence" value="ECO:0007669"/>
    <property type="project" value="InterPro"/>
</dbReference>
<dbReference type="SUPFAM" id="SSF53850">
    <property type="entry name" value="Periplasmic binding protein-like II"/>
    <property type="match status" value="1"/>
</dbReference>
<dbReference type="RefSeq" id="WP_069692927.1">
    <property type="nucleotide sequence ID" value="NZ_CP017147.1"/>
</dbReference>
<keyword evidence="4" id="KW-0804">Transcription</keyword>
<dbReference type="KEGG" id="bvv:BHK69_27755"/>
<dbReference type="PANTHER" id="PTHR30126">
    <property type="entry name" value="HTH-TYPE TRANSCRIPTIONAL REGULATOR"/>
    <property type="match status" value="1"/>
</dbReference>
<evidence type="ECO:0000256" key="2">
    <source>
        <dbReference type="ARBA" id="ARBA00023015"/>
    </source>
</evidence>
<evidence type="ECO:0000256" key="1">
    <source>
        <dbReference type="ARBA" id="ARBA00009437"/>
    </source>
</evidence>
<dbReference type="GO" id="GO:0000976">
    <property type="term" value="F:transcription cis-regulatory region binding"/>
    <property type="evidence" value="ECO:0007669"/>
    <property type="project" value="TreeGrafter"/>
</dbReference>
<dbReference type="InterPro" id="IPR000847">
    <property type="entry name" value="LysR_HTH_N"/>
</dbReference>
<dbReference type="InterPro" id="IPR036390">
    <property type="entry name" value="WH_DNA-bd_sf"/>
</dbReference>
<keyword evidence="3" id="KW-0238">DNA-binding</keyword>
<protein>
    <submittedName>
        <fullName evidence="6">Transcriptional regulator</fullName>
    </submittedName>
</protein>
<dbReference type="CDD" id="cd08442">
    <property type="entry name" value="PBP2_YofA_SoxR_like"/>
    <property type="match status" value="1"/>
</dbReference>
<feature type="domain" description="HTH lysR-type" evidence="5">
    <location>
        <begin position="1"/>
        <end position="58"/>
    </location>
</feature>
<dbReference type="PRINTS" id="PR00039">
    <property type="entry name" value="HTHLYSR"/>
</dbReference>
<dbReference type="PROSITE" id="PS50931">
    <property type="entry name" value="HTH_LYSR"/>
    <property type="match status" value="1"/>
</dbReference>
<keyword evidence="2" id="KW-0805">Transcription regulation</keyword>
<evidence type="ECO:0000313" key="7">
    <source>
        <dbReference type="Proteomes" id="UP000094969"/>
    </source>
</evidence>
<dbReference type="InterPro" id="IPR036388">
    <property type="entry name" value="WH-like_DNA-bd_sf"/>
</dbReference>
<dbReference type="AlphaFoldDB" id="A0A1D7U8N3"/>
<name>A0A1D7U8N3_9HYPH</name>
<dbReference type="FunFam" id="1.10.10.10:FF:000001">
    <property type="entry name" value="LysR family transcriptional regulator"/>
    <property type="match status" value="1"/>
</dbReference>
<proteinExistence type="inferred from homology"/>
<dbReference type="Gene3D" id="3.40.190.290">
    <property type="match status" value="1"/>
</dbReference>
<dbReference type="OrthoDB" id="8479357at2"/>
<gene>
    <name evidence="6" type="ORF">BHK69_27755</name>
</gene>
<dbReference type="Pfam" id="PF03466">
    <property type="entry name" value="LysR_substrate"/>
    <property type="match status" value="1"/>
</dbReference>
<evidence type="ECO:0000259" key="5">
    <source>
        <dbReference type="PROSITE" id="PS50931"/>
    </source>
</evidence>
<evidence type="ECO:0000313" key="6">
    <source>
        <dbReference type="EMBL" id="AOO83732.1"/>
    </source>
</evidence>
<dbReference type="STRING" id="1526658.BHK69_27755"/>
<accession>A0A1D7U8N3</accession>
<dbReference type="PANTHER" id="PTHR30126:SF40">
    <property type="entry name" value="HTH-TYPE TRANSCRIPTIONAL REGULATOR GLTR"/>
    <property type="match status" value="1"/>
</dbReference>
<dbReference type="InterPro" id="IPR005119">
    <property type="entry name" value="LysR_subst-bd"/>
</dbReference>
<dbReference type="Pfam" id="PF00126">
    <property type="entry name" value="HTH_1"/>
    <property type="match status" value="1"/>
</dbReference>
<sequence length="304" mass="33176">MDLNELTTFTAVARSGGISAAAREIHTVQSNVTMRIKALEDEIGLALFERHSRGMALTEAGQRLLPYAERVLSLLREAKVAARDNAAEQGVLQLGSMETTAAIRLPPLLAAFHQACPAVRLSLQTGPTAQLVEGVLRREIDGAFVAGPIQHDEIAALPVFEEMLGLVTPAAIDDLDALRRSASTGLSVLTFRPGCSYRQRLEQVLARLGLPSYARLEFGTLDGILGCVAAGVGITLLPKAVFMQSAQRDALRWHAIDGDEGAVTTLFIRRRDAYESRALQRFLGLMRREPDDFRPDHKVIRSEI</sequence>
<evidence type="ECO:0000256" key="3">
    <source>
        <dbReference type="ARBA" id="ARBA00023125"/>
    </source>
</evidence>
<evidence type="ECO:0000256" key="4">
    <source>
        <dbReference type="ARBA" id="ARBA00023163"/>
    </source>
</evidence>
<keyword evidence="7" id="KW-1185">Reference proteome</keyword>
<organism evidence="6 7">
    <name type="scientific">Bosea vaviloviae</name>
    <dbReference type="NCBI Taxonomy" id="1526658"/>
    <lineage>
        <taxon>Bacteria</taxon>
        <taxon>Pseudomonadati</taxon>
        <taxon>Pseudomonadota</taxon>
        <taxon>Alphaproteobacteria</taxon>
        <taxon>Hyphomicrobiales</taxon>
        <taxon>Boseaceae</taxon>
        <taxon>Bosea</taxon>
    </lineage>
</organism>
<dbReference type="SUPFAM" id="SSF46785">
    <property type="entry name" value="Winged helix' DNA-binding domain"/>
    <property type="match status" value="1"/>
</dbReference>
<dbReference type="Gene3D" id="1.10.10.10">
    <property type="entry name" value="Winged helix-like DNA-binding domain superfamily/Winged helix DNA-binding domain"/>
    <property type="match status" value="1"/>
</dbReference>
<dbReference type="EMBL" id="CP017147">
    <property type="protein sequence ID" value="AOO83732.1"/>
    <property type="molecule type" value="Genomic_DNA"/>
</dbReference>